<name>A0AAU9UCJ5_EUPED</name>
<dbReference type="Proteomes" id="UP001153954">
    <property type="component" value="Unassembled WGS sequence"/>
</dbReference>
<gene>
    <name evidence="2" type="ORF">EEDITHA_LOCUS12301</name>
</gene>
<protein>
    <submittedName>
        <fullName evidence="2">Uncharacterized protein</fullName>
    </submittedName>
</protein>
<accession>A0AAU9UCJ5</accession>
<comment type="caution">
    <text evidence="2">The sequence shown here is derived from an EMBL/GenBank/DDBJ whole genome shotgun (WGS) entry which is preliminary data.</text>
</comment>
<evidence type="ECO:0000313" key="3">
    <source>
        <dbReference type="Proteomes" id="UP001153954"/>
    </source>
</evidence>
<proteinExistence type="predicted"/>
<evidence type="ECO:0000313" key="2">
    <source>
        <dbReference type="EMBL" id="CAH2097030.1"/>
    </source>
</evidence>
<feature type="region of interest" description="Disordered" evidence="1">
    <location>
        <begin position="100"/>
        <end position="129"/>
    </location>
</feature>
<organism evidence="2 3">
    <name type="scientific">Euphydryas editha</name>
    <name type="common">Edith's checkerspot</name>
    <dbReference type="NCBI Taxonomy" id="104508"/>
    <lineage>
        <taxon>Eukaryota</taxon>
        <taxon>Metazoa</taxon>
        <taxon>Ecdysozoa</taxon>
        <taxon>Arthropoda</taxon>
        <taxon>Hexapoda</taxon>
        <taxon>Insecta</taxon>
        <taxon>Pterygota</taxon>
        <taxon>Neoptera</taxon>
        <taxon>Endopterygota</taxon>
        <taxon>Lepidoptera</taxon>
        <taxon>Glossata</taxon>
        <taxon>Ditrysia</taxon>
        <taxon>Papilionoidea</taxon>
        <taxon>Nymphalidae</taxon>
        <taxon>Nymphalinae</taxon>
        <taxon>Euphydryas</taxon>
    </lineage>
</organism>
<dbReference type="EMBL" id="CAKOGL010000017">
    <property type="protein sequence ID" value="CAH2097030.1"/>
    <property type="molecule type" value="Genomic_DNA"/>
</dbReference>
<keyword evidence="3" id="KW-1185">Reference proteome</keyword>
<reference evidence="2" key="1">
    <citation type="submission" date="2022-03" db="EMBL/GenBank/DDBJ databases">
        <authorList>
            <person name="Tunstrom K."/>
        </authorList>
    </citation>
    <scope>NUCLEOTIDE SEQUENCE</scope>
</reference>
<dbReference type="AlphaFoldDB" id="A0AAU9UCJ5"/>
<sequence length="129" mass="14060">MTVLYGSLTVGKIYSTVDSSISVLAPALRPRPRSPDAQLYSLSSPTCLRETTTGFDNHVDINKIVHDMIFSRSPPCSRRDFGPPEYGLKTSHTLAVATEDELPGHAGVNPDVRIPTGSLRPARMSHTKK</sequence>
<evidence type="ECO:0000256" key="1">
    <source>
        <dbReference type="SAM" id="MobiDB-lite"/>
    </source>
</evidence>